<evidence type="ECO:0000313" key="2">
    <source>
        <dbReference type="Proteomes" id="UP000266183"/>
    </source>
</evidence>
<evidence type="ECO:0000313" key="1">
    <source>
        <dbReference type="EMBL" id="AYB34237.1"/>
    </source>
</evidence>
<dbReference type="Proteomes" id="UP000266183">
    <property type="component" value="Chromosome"/>
</dbReference>
<reference evidence="2" key="1">
    <citation type="submission" date="2018-09" db="EMBL/GenBank/DDBJ databases">
        <title>Chryseolinea sp. KIS68-18 isolated from soil.</title>
        <authorList>
            <person name="Weon H.-Y."/>
            <person name="Kwon S.-W."/>
            <person name="Lee S.A."/>
        </authorList>
    </citation>
    <scope>NUCLEOTIDE SEQUENCE [LARGE SCALE GENOMIC DNA]</scope>
    <source>
        <strain evidence="2">KIS68-18</strain>
    </source>
</reference>
<sequence>MISVMLKKYYSLLLLVWGVSLLSGCSEKSNPTFDQQNFASIFDNSKFDASYFPIDMRETPDGGYIVLGGRRLSENSDFAGIYLLKADKYGKFVKEIEVPASTGVYPVGKLMEYQTKYYFFCMDAQSLQAQIANVDALLEAVSVTPVQGDLTYPAAASFANNNFILLSYNNNDKLSVISVLNTDGGILKSKGYDIGVGSDDQIITEKYVIEHYLRTGRQWPFEAGVMANGLYYFNGFYNYTFSLVFTNASSDEPSNVAQGQSDKGGLSGVSYLGANKFALSRFSYGNNYFLPGKDIPGGDPASSDFGGFTLPELVPDAPVKILQAKTDTKNALVYASNTKSKQIGLYFYEQETGTFISSRYLGFSNPYEIASLIQTSDGGLAVCGTTYLAGRFPRICIFKISKDELSGQLDK</sequence>
<organism evidence="1 2">
    <name type="scientific">Chryseolinea soli</name>
    <dbReference type="NCBI Taxonomy" id="2321403"/>
    <lineage>
        <taxon>Bacteria</taxon>
        <taxon>Pseudomonadati</taxon>
        <taxon>Bacteroidota</taxon>
        <taxon>Cytophagia</taxon>
        <taxon>Cytophagales</taxon>
        <taxon>Fulvivirgaceae</taxon>
        <taxon>Chryseolinea</taxon>
    </lineage>
</organism>
<protein>
    <recommendedName>
        <fullName evidence="3">DUF4374 domain-containing protein</fullName>
    </recommendedName>
</protein>
<keyword evidence="2" id="KW-1185">Reference proteome</keyword>
<proteinExistence type="predicted"/>
<accession>A0A385SVP7</accession>
<dbReference type="EMBL" id="CP032382">
    <property type="protein sequence ID" value="AYB34237.1"/>
    <property type="molecule type" value="Genomic_DNA"/>
</dbReference>
<name>A0A385SVP7_9BACT</name>
<evidence type="ECO:0008006" key="3">
    <source>
        <dbReference type="Google" id="ProtNLM"/>
    </source>
</evidence>
<dbReference type="KEGG" id="chk:D4L85_28265"/>
<dbReference type="PROSITE" id="PS51257">
    <property type="entry name" value="PROKAR_LIPOPROTEIN"/>
    <property type="match status" value="1"/>
</dbReference>
<gene>
    <name evidence="1" type="ORF">D4L85_28265</name>
</gene>
<dbReference type="AlphaFoldDB" id="A0A385SVP7"/>